<evidence type="ECO:0000313" key="4">
    <source>
        <dbReference type="EMBL" id="KAK4276763.1"/>
    </source>
</evidence>
<name>A0AAE1JZB7_9FABA</name>
<sequence>MQNNNYMCLTAHWIDDDWILQKRILNFCEIKDHRGESIAKQIEDCLFQWGIEKVFTITVDNASANDSAITILKKRFKSWDGFAMVYDGEFLQMRCAAHILNLVVSEGLKEMNKSIELIRHAVKYVKSSPSRKRRFIMLAERERVESKSLLTLDCPTRWNSTYLMLESAVKFVKVFTRMEEEDEEYKQYFKKKVKKATSRDSFILIDDREGVDDEFDDITSRRIVESTILPPSAYDWSAANEFLGFLKLFYNMTLKFSGSNYVTSNTCFQHIVSIQTSLESNASSSYSILNDMSRRMLSKFNKYWGAAEKMNPLLVVAVILDPRYKLTYVKVAFADIFHEPTQCEAMLRKITSLLYRLYDHYLATIHVGESSSQPTSEQGDNVELELEGDNVGDATYQKFLAQADAENNVEKISEVDEYLRAELVGYRDSKFDLLAWWKVNACKYKVLSLIARDMLAVPVSTVSSESAFSTGGRVLDAFRSSLSSKMAEALICAQNWLSVKPPNFNDFDCDNFDETEAIVIEADAAVGDESEA</sequence>
<dbReference type="GO" id="GO:0003677">
    <property type="term" value="F:DNA binding"/>
    <property type="evidence" value="ECO:0007669"/>
    <property type="project" value="UniProtKB-KW"/>
</dbReference>
<protein>
    <recommendedName>
        <fullName evidence="6">Transposase</fullName>
    </recommendedName>
</protein>
<evidence type="ECO:0000313" key="5">
    <source>
        <dbReference type="Proteomes" id="UP001293593"/>
    </source>
</evidence>
<comment type="caution">
    <text evidence="4">The sequence shown here is derived from an EMBL/GenBank/DDBJ whole genome shotgun (WGS) entry which is preliminary data.</text>
</comment>
<evidence type="ECO:0000259" key="2">
    <source>
        <dbReference type="Pfam" id="PF05699"/>
    </source>
</evidence>
<evidence type="ECO:0000259" key="3">
    <source>
        <dbReference type="Pfam" id="PF14372"/>
    </source>
</evidence>
<keyword evidence="1" id="KW-0238">DNA-binding</keyword>
<evidence type="ECO:0000256" key="1">
    <source>
        <dbReference type="ARBA" id="ARBA00023125"/>
    </source>
</evidence>
<dbReference type="InterPro" id="IPR012337">
    <property type="entry name" value="RNaseH-like_sf"/>
</dbReference>
<dbReference type="AlphaFoldDB" id="A0AAE1JZB7"/>
<gene>
    <name evidence="4" type="ORF">QN277_014874</name>
</gene>
<dbReference type="Proteomes" id="UP001293593">
    <property type="component" value="Unassembled WGS sequence"/>
</dbReference>
<dbReference type="PANTHER" id="PTHR46481:SF8">
    <property type="entry name" value="ZINC FINGER BED DOMAIN-CONTAINING PROTEIN RICESLEEPER 1-LIKE"/>
    <property type="match status" value="1"/>
</dbReference>
<feature type="domain" description="HAT C-terminal dimerisation" evidence="2">
    <location>
        <begin position="414"/>
        <end position="497"/>
    </location>
</feature>
<dbReference type="InterPro" id="IPR025525">
    <property type="entry name" value="hAT-like_transposase_RNase-H"/>
</dbReference>
<dbReference type="SUPFAM" id="SSF53098">
    <property type="entry name" value="Ribonuclease H-like"/>
    <property type="match status" value="1"/>
</dbReference>
<accession>A0AAE1JZB7</accession>
<evidence type="ECO:0008006" key="6">
    <source>
        <dbReference type="Google" id="ProtNLM"/>
    </source>
</evidence>
<dbReference type="EMBL" id="JAWXYG010000003">
    <property type="protein sequence ID" value="KAK4276763.1"/>
    <property type="molecule type" value="Genomic_DNA"/>
</dbReference>
<proteinExistence type="predicted"/>
<dbReference type="InterPro" id="IPR008906">
    <property type="entry name" value="HATC_C_dom"/>
</dbReference>
<dbReference type="Pfam" id="PF05699">
    <property type="entry name" value="Dimer_Tnp_hAT"/>
    <property type="match status" value="1"/>
</dbReference>
<dbReference type="GO" id="GO:0046983">
    <property type="term" value="F:protein dimerization activity"/>
    <property type="evidence" value="ECO:0007669"/>
    <property type="project" value="InterPro"/>
</dbReference>
<keyword evidence="5" id="KW-1185">Reference proteome</keyword>
<organism evidence="4 5">
    <name type="scientific">Acacia crassicarpa</name>
    <name type="common">northern wattle</name>
    <dbReference type="NCBI Taxonomy" id="499986"/>
    <lineage>
        <taxon>Eukaryota</taxon>
        <taxon>Viridiplantae</taxon>
        <taxon>Streptophyta</taxon>
        <taxon>Embryophyta</taxon>
        <taxon>Tracheophyta</taxon>
        <taxon>Spermatophyta</taxon>
        <taxon>Magnoliopsida</taxon>
        <taxon>eudicotyledons</taxon>
        <taxon>Gunneridae</taxon>
        <taxon>Pentapetalae</taxon>
        <taxon>rosids</taxon>
        <taxon>fabids</taxon>
        <taxon>Fabales</taxon>
        <taxon>Fabaceae</taxon>
        <taxon>Caesalpinioideae</taxon>
        <taxon>mimosoid clade</taxon>
        <taxon>Acacieae</taxon>
        <taxon>Acacia</taxon>
    </lineage>
</organism>
<dbReference type="Pfam" id="PF14372">
    <property type="entry name" value="hAT-like_RNase-H"/>
    <property type="match status" value="1"/>
</dbReference>
<dbReference type="InterPro" id="IPR052035">
    <property type="entry name" value="ZnF_BED_domain_contain"/>
</dbReference>
<dbReference type="PANTHER" id="PTHR46481">
    <property type="entry name" value="ZINC FINGER BED DOMAIN-CONTAINING PROTEIN 4"/>
    <property type="match status" value="1"/>
</dbReference>
<reference evidence="4" key="1">
    <citation type="submission" date="2023-10" db="EMBL/GenBank/DDBJ databases">
        <title>Chromosome-level genome of the transformable northern wattle, Acacia crassicarpa.</title>
        <authorList>
            <person name="Massaro I."/>
            <person name="Sinha N.R."/>
            <person name="Poethig S."/>
            <person name="Leichty A.R."/>
        </authorList>
    </citation>
    <scope>NUCLEOTIDE SEQUENCE</scope>
    <source>
        <strain evidence="4">Acra3RX</strain>
        <tissue evidence="4">Leaf</tissue>
    </source>
</reference>
<feature type="domain" description="hAT-like transposase RNase-H fold" evidence="3">
    <location>
        <begin position="257"/>
        <end position="361"/>
    </location>
</feature>